<dbReference type="SUPFAM" id="SSF52540">
    <property type="entry name" value="P-loop containing nucleoside triphosphate hydrolases"/>
    <property type="match status" value="1"/>
</dbReference>
<evidence type="ECO:0000259" key="1">
    <source>
        <dbReference type="Pfam" id="PF00931"/>
    </source>
</evidence>
<organism evidence="2 3">
    <name type="scientific">Urochloa decumbens</name>
    <dbReference type="NCBI Taxonomy" id="240449"/>
    <lineage>
        <taxon>Eukaryota</taxon>
        <taxon>Viridiplantae</taxon>
        <taxon>Streptophyta</taxon>
        <taxon>Embryophyta</taxon>
        <taxon>Tracheophyta</taxon>
        <taxon>Spermatophyta</taxon>
        <taxon>Magnoliopsida</taxon>
        <taxon>Liliopsida</taxon>
        <taxon>Poales</taxon>
        <taxon>Poaceae</taxon>
        <taxon>PACMAD clade</taxon>
        <taxon>Panicoideae</taxon>
        <taxon>Panicodae</taxon>
        <taxon>Paniceae</taxon>
        <taxon>Melinidinae</taxon>
        <taxon>Urochloa</taxon>
    </lineage>
</organism>
<keyword evidence="3" id="KW-1185">Reference proteome</keyword>
<dbReference type="InterPro" id="IPR027417">
    <property type="entry name" value="P-loop_NTPase"/>
</dbReference>
<dbReference type="AlphaFoldDB" id="A0ABC9D985"/>
<proteinExistence type="predicted"/>
<gene>
    <name evidence="2" type="ORF">URODEC1_LOCUS83125</name>
</gene>
<dbReference type="InterPro" id="IPR002182">
    <property type="entry name" value="NB-ARC"/>
</dbReference>
<protein>
    <recommendedName>
        <fullName evidence="1">NB-ARC domain-containing protein</fullName>
    </recommendedName>
</protein>
<dbReference type="Proteomes" id="UP001497457">
    <property type="component" value="Chromosome 32b"/>
</dbReference>
<dbReference type="PANTHER" id="PTHR33377">
    <property type="entry name" value="OS10G0134700 PROTEIN-RELATED"/>
    <property type="match status" value="1"/>
</dbReference>
<name>A0ABC9D985_9POAL</name>
<dbReference type="PANTHER" id="PTHR33377:SF92">
    <property type="entry name" value="NB-ARC DOMAIN-CONTAINING PROTEIN"/>
    <property type="match status" value="1"/>
</dbReference>
<accession>A0ABC9D985</accession>
<dbReference type="EMBL" id="OZ075142">
    <property type="protein sequence ID" value="CAL5034504.1"/>
    <property type="molecule type" value="Genomic_DNA"/>
</dbReference>
<sequence>MDTILSAVLSELSTRSIHFFISKISKPVPLDVEDCLRRVLLRAQVIMDEAMGRHITNQAMLLQLVELRDAMHRGYYMIDTFRYQHHDEEETKDEDVSRTPSLSIVNYVKHLRFSSRGGLALKELQEAHDNLSSMILDVNELVLFLTSYPRLYRQPYSIHLQLANCMFGREMEAQLVINFLLHTDRHEGEDLGLLPIVGPGQVGKTTLVAHVCKNERVRGHFSKILFFSIHSFTNDEVSNFEKACATEHQNHMSNSNIDRRLLVVVEFIGDLNENAWNRIYRASKQYVPSGSKIIVTSRSDEIVKFGTTRALTLKYLSHESYWYFFKTITFGSTDPKMHPRLTQLAMLIAKMLNSSLIAGNITACLLSDNFDVHFWGKVLTFFRGYFQRHISRFGEHPIDLICQNKPAHVARMTIPSEEFMVQHQNECSLEEEVPQITFKDVMFGSVKPHEKFEVLTWKARIPPYYSRVYTCEIQKLNTTASKRKRSTKNGSTLC</sequence>
<feature type="domain" description="NB-ARC" evidence="1">
    <location>
        <begin position="187"/>
        <end position="331"/>
    </location>
</feature>
<reference evidence="2" key="1">
    <citation type="submission" date="2024-10" db="EMBL/GenBank/DDBJ databases">
        <authorList>
            <person name="Ryan C."/>
        </authorList>
    </citation>
    <scope>NUCLEOTIDE SEQUENCE [LARGE SCALE GENOMIC DNA]</scope>
</reference>
<evidence type="ECO:0000313" key="2">
    <source>
        <dbReference type="EMBL" id="CAL5034504.1"/>
    </source>
</evidence>
<dbReference type="Pfam" id="PF00931">
    <property type="entry name" value="NB-ARC"/>
    <property type="match status" value="1"/>
</dbReference>
<evidence type="ECO:0000313" key="3">
    <source>
        <dbReference type="Proteomes" id="UP001497457"/>
    </source>
</evidence>
<dbReference type="Gene3D" id="3.40.50.300">
    <property type="entry name" value="P-loop containing nucleotide triphosphate hydrolases"/>
    <property type="match status" value="1"/>
</dbReference>